<protein>
    <submittedName>
        <fullName evidence="1">Uncharacterized protein</fullName>
    </submittedName>
</protein>
<evidence type="ECO:0000313" key="2">
    <source>
        <dbReference type="Proteomes" id="UP001359559"/>
    </source>
</evidence>
<dbReference type="Proteomes" id="UP001359559">
    <property type="component" value="Unassembled WGS sequence"/>
</dbReference>
<accession>A0AAN9PDW8</accession>
<keyword evidence="2" id="KW-1185">Reference proteome</keyword>
<name>A0AAN9PDW8_CLITE</name>
<dbReference type="EMBL" id="JAYKXN010000004">
    <property type="protein sequence ID" value="KAK7295173.1"/>
    <property type="molecule type" value="Genomic_DNA"/>
</dbReference>
<dbReference type="AlphaFoldDB" id="A0AAN9PDW8"/>
<gene>
    <name evidence="1" type="ORF">RJT34_18078</name>
</gene>
<reference evidence="1 2" key="1">
    <citation type="submission" date="2024-01" db="EMBL/GenBank/DDBJ databases">
        <title>The genomes of 5 underutilized Papilionoideae crops provide insights into root nodulation and disease resistance.</title>
        <authorList>
            <person name="Yuan L."/>
        </authorList>
    </citation>
    <scope>NUCLEOTIDE SEQUENCE [LARGE SCALE GENOMIC DNA]</scope>
    <source>
        <strain evidence="1">LY-2023</strain>
        <tissue evidence="1">Leaf</tissue>
    </source>
</reference>
<comment type="caution">
    <text evidence="1">The sequence shown here is derived from an EMBL/GenBank/DDBJ whole genome shotgun (WGS) entry which is preliminary data.</text>
</comment>
<evidence type="ECO:0000313" key="1">
    <source>
        <dbReference type="EMBL" id="KAK7295173.1"/>
    </source>
</evidence>
<sequence>MGMDVTFNRTFGMSIKLIATRINGSDRVFVLISNWPFGLEAGKYSLLGLNSLIHENLLHLPFLAMSLICGTW</sequence>
<proteinExistence type="predicted"/>
<organism evidence="1 2">
    <name type="scientific">Clitoria ternatea</name>
    <name type="common">Butterfly pea</name>
    <dbReference type="NCBI Taxonomy" id="43366"/>
    <lineage>
        <taxon>Eukaryota</taxon>
        <taxon>Viridiplantae</taxon>
        <taxon>Streptophyta</taxon>
        <taxon>Embryophyta</taxon>
        <taxon>Tracheophyta</taxon>
        <taxon>Spermatophyta</taxon>
        <taxon>Magnoliopsida</taxon>
        <taxon>eudicotyledons</taxon>
        <taxon>Gunneridae</taxon>
        <taxon>Pentapetalae</taxon>
        <taxon>rosids</taxon>
        <taxon>fabids</taxon>
        <taxon>Fabales</taxon>
        <taxon>Fabaceae</taxon>
        <taxon>Papilionoideae</taxon>
        <taxon>50 kb inversion clade</taxon>
        <taxon>NPAAA clade</taxon>
        <taxon>indigoferoid/millettioid clade</taxon>
        <taxon>Phaseoleae</taxon>
        <taxon>Clitoria</taxon>
    </lineage>
</organism>